<dbReference type="GO" id="GO:0051260">
    <property type="term" value="P:protein homooligomerization"/>
    <property type="evidence" value="ECO:0007669"/>
    <property type="project" value="InterPro"/>
</dbReference>
<evidence type="ECO:0000313" key="4">
    <source>
        <dbReference type="Proteomes" id="UP000054560"/>
    </source>
</evidence>
<accession>A0A0L0FV19</accession>
<dbReference type="GeneID" id="25907490"/>
<dbReference type="PANTHER" id="PTHR11145:SF8">
    <property type="entry name" value="RE57120P"/>
    <property type="match status" value="1"/>
</dbReference>
<dbReference type="PANTHER" id="PTHR11145">
    <property type="entry name" value="BTB/POZ DOMAIN-CONTAINING ADAPTER FOR CUL3-MEDIATED RHOA DEGRADATION PROTEIN FAMILY MEMBER"/>
    <property type="match status" value="1"/>
</dbReference>
<evidence type="ECO:0000256" key="1">
    <source>
        <dbReference type="SAM" id="MobiDB-lite"/>
    </source>
</evidence>
<dbReference type="Gene3D" id="3.30.710.10">
    <property type="entry name" value="Potassium Channel Kv1.1, Chain A"/>
    <property type="match status" value="1"/>
</dbReference>
<evidence type="ECO:0000259" key="2">
    <source>
        <dbReference type="PROSITE" id="PS50097"/>
    </source>
</evidence>
<proteinExistence type="predicted"/>
<dbReference type="RefSeq" id="XP_014154574.1">
    <property type="nucleotide sequence ID" value="XM_014299099.1"/>
</dbReference>
<dbReference type="STRING" id="667725.A0A0L0FV19"/>
<organism evidence="3 4">
    <name type="scientific">Sphaeroforma arctica JP610</name>
    <dbReference type="NCBI Taxonomy" id="667725"/>
    <lineage>
        <taxon>Eukaryota</taxon>
        <taxon>Ichthyosporea</taxon>
        <taxon>Ichthyophonida</taxon>
        <taxon>Sphaeroforma</taxon>
    </lineage>
</organism>
<dbReference type="SUPFAM" id="SSF54695">
    <property type="entry name" value="POZ domain"/>
    <property type="match status" value="1"/>
</dbReference>
<evidence type="ECO:0000313" key="3">
    <source>
        <dbReference type="EMBL" id="KNC80672.1"/>
    </source>
</evidence>
<dbReference type="InterPro" id="IPR011333">
    <property type="entry name" value="SKP1/BTB/POZ_sf"/>
</dbReference>
<keyword evidence="4" id="KW-1185">Reference proteome</keyword>
<dbReference type="CDD" id="cd18316">
    <property type="entry name" value="BTB_POZ_KCTD-like"/>
    <property type="match status" value="1"/>
</dbReference>
<gene>
    <name evidence="3" type="ORF">SARC_06986</name>
</gene>
<dbReference type="Gene3D" id="2.160.20.80">
    <property type="entry name" value="E3 ubiquitin-protein ligase SopA"/>
    <property type="match status" value="2"/>
</dbReference>
<dbReference type="AlphaFoldDB" id="A0A0L0FV19"/>
<feature type="region of interest" description="Disordered" evidence="1">
    <location>
        <begin position="1"/>
        <end position="27"/>
    </location>
</feature>
<dbReference type="InterPro" id="IPR000210">
    <property type="entry name" value="BTB/POZ_dom"/>
</dbReference>
<dbReference type="InterPro" id="IPR045068">
    <property type="entry name" value="BACURD1-3"/>
</dbReference>
<dbReference type="EMBL" id="KQ242121">
    <property type="protein sequence ID" value="KNC80672.1"/>
    <property type="molecule type" value="Genomic_DNA"/>
</dbReference>
<protein>
    <recommendedName>
        <fullName evidence="2">BTB domain-containing protein</fullName>
    </recommendedName>
</protein>
<dbReference type="InterPro" id="IPR003131">
    <property type="entry name" value="T1-type_BTB"/>
</dbReference>
<reference evidence="3 4" key="1">
    <citation type="submission" date="2011-02" db="EMBL/GenBank/DDBJ databases">
        <title>The Genome Sequence of Sphaeroforma arctica JP610.</title>
        <authorList>
            <consortium name="The Broad Institute Genome Sequencing Platform"/>
            <person name="Russ C."/>
            <person name="Cuomo C."/>
            <person name="Young S.K."/>
            <person name="Zeng Q."/>
            <person name="Gargeya S."/>
            <person name="Alvarado L."/>
            <person name="Berlin A."/>
            <person name="Chapman S.B."/>
            <person name="Chen Z."/>
            <person name="Freedman E."/>
            <person name="Gellesch M."/>
            <person name="Goldberg J."/>
            <person name="Griggs A."/>
            <person name="Gujja S."/>
            <person name="Heilman E."/>
            <person name="Heiman D."/>
            <person name="Howarth C."/>
            <person name="Mehta T."/>
            <person name="Neiman D."/>
            <person name="Pearson M."/>
            <person name="Roberts A."/>
            <person name="Saif S."/>
            <person name="Shea T."/>
            <person name="Shenoy N."/>
            <person name="Sisk P."/>
            <person name="Stolte C."/>
            <person name="Sykes S."/>
            <person name="White J."/>
            <person name="Yandava C."/>
            <person name="Burger G."/>
            <person name="Gray M.W."/>
            <person name="Holland P.W.H."/>
            <person name="King N."/>
            <person name="Lang F.B.F."/>
            <person name="Roger A.J."/>
            <person name="Ruiz-Trillo I."/>
            <person name="Haas B."/>
            <person name="Nusbaum C."/>
            <person name="Birren B."/>
        </authorList>
    </citation>
    <scope>NUCLEOTIDE SEQUENCE [LARGE SCALE GENOMIC DNA]</scope>
    <source>
        <strain evidence="3 4">JP610</strain>
    </source>
</reference>
<name>A0A0L0FV19_9EUKA</name>
<dbReference type="OrthoDB" id="2414723at2759"/>
<sequence>MSHKEVSETAQQDVQSRTHKTVSEEGHPESLVKLNIGGYKYVTTRCTLLSPDEKTFFSALLEGRVPVSLDDEGAYFIDHNGKDFGPILDYLRTGKLQIPADTNVSSVYDLANFFLVPLPPMSSRLTDCVVGHQEKLMTMINSAPILNNLKCDRVLVLPYSEITAVSLACSLLTQSQFLGTAFTHVDMTDVRFERCDLRNCTFKHCTFDRGHFLGCIFSGSQFIDCTFKGAVIRNISDAAHRSVTPTPGTSYAWPTHETDMRNAVINGCNFLEARLKRVNLSGSLMEDTSFAKADMQHVDLRSVRLFNVGFDLVQMAHTSFDGSHLIHVRFIGARLGGEIDAESNPFLSPVLELHQRASFDNVTFNNSLMNCVNFYHTSFYIDHEKFFEKTFNNASVKNILCHSVLNHWSPDRRSEKRDFGINTNRMRMAFLRSLALHSHHMASTLDHPVNSCPALREDSCATHEDIATIQIAEDLNGLRM</sequence>
<dbReference type="eggNOG" id="KOG1665">
    <property type="taxonomic scope" value="Eukaryota"/>
</dbReference>
<feature type="domain" description="BTB" evidence="2">
    <location>
        <begin position="30"/>
        <end position="100"/>
    </location>
</feature>
<dbReference type="SUPFAM" id="SSF141571">
    <property type="entry name" value="Pentapeptide repeat-like"/>
    <property type="match status" value="1"/>
</dbReference>
<dbReference type="InterPro" id="IPR001646">
    <property type="entry name" value="5peptide_repeat"/>
</dbReference>
<dbReference type="Pfam" id="PF02214">
    <property type="entry name" value="BTB_2"/>
    <property type="match status" value="1"/>
</dbReference>
<dbReference type="PROSITE" id="PS50097">
    <property type="entry name" value="BTB"/>
    <property type="match status" value="1"/>
</dbReference>
<dbReference type="Pfam" id="PF00805">
    <property type="entry name" value="Pentapeptide"/>
    <property type="match status" value="2"/>
</dbReference>
<dbReference type="Proteomes" id="UP000054560">
    <property type="component" value="Unassembled WGS sequence"/>
</dbReference>